<dbReference type="EMBL" id="JBHRZT010000072">
    <property type="protein sequence ID" value="MFC3885480.1"/>
    <property type="molecule type" value="Genomic_DNA"/>
</dbReference>
<evidence type="ECO:0000259" key="1">
    <source>
        <dbReference type="Pfam" id="PF14287"/>
    </source>
</evidence>
<proteinExistence type="predicted"/>
<evidence type="ECO:0000313" key="3">
    <source>
        <dbReference type="Proteomes" id="UP001595752"/>
    </source>
</evidence>
<evidence type="ECO:0000313" key="2">
    <source>
        <dbReference type="EMBL" id="MFC3885480.1"/>
    </source>
</evidence>
<dbReference type="Proteomes" id="UP001595752">
    <property type="component" value="Unassembled WGS sequence"/>
</dbReference>
<dbReference type="RefSeq" id="WP_377917900.1">
    <property type="nucleotide sequence ID" value="NZ_JBHRZT010000072.1"/>
</dbReference>
<dbReference type="InterPro" id="IPR025378">
    <property type="entry name" value="DUF4368"/>
</dbReference>
<protein>
    <submittedName>
        <fullName evidence="2">DUF4368 domain-containing protein</fullName>
    </submittedName>
</protein>
<keyword evidence="3" id="KW-1185">Reference proteome</keyword>
<sequence length="79" mass="9426">MIIIQEKLHQLEIEKADIKKLMAENHSTSKISAIKKQLDKFFHFDTLTTEMLLRFVDKIEVNENKDIKIYYRFAQIEGL</sequence>
<organism evidence="2 3">
    <name type="scientific">Bacillus songklensis</name>
    <dbReference type="NCBI Taxonomy" id="1069116"/>
    <lineage>
        <taxon>Bacteria</taxon>
        <taxon>Bacillati</taxon>
        <taxon>Bacillota</taxon>
        <taxon>Bacilli</taxon>
        <taxon>Bacillales</taxon>
        <taxon>Bacillaceae</taxon>
        <taxon>Bacillus</taxon>
    </lineage>
</organism>
<gene>
    <name evidence="2" type="ORF">ACFOU2_19200</name>
</gene>
<comment type="caution">
    <text evidence="2">The sequence shown here is derived from an EMBL/GenBank/DDBJ whole genome shotgun (WGS) entry which is preliminary data.</text>
</comment>
<accession>A0ABV8B7X8</accession>
<feature type="domain" description="DUF4368" evidence="1">
    <location>
        <begin position="25"/>
        <end position="73"/>
    </location>
</feature>
<dbReference type="Pfam" id="PF14287">
    <property type="entry name" value="DUF4368"/>
    <property type="match status" value="1"/>
</dbReference>
<reference evidence="3" key="1">
    <citation type="journal article" date="2019" name="Int. J. Syst. Evol. Microbiol.">
        <title>The Global Catalogue of Microorganisms (GCM) 10K type strain sequencing project: providing services to taxonomists for standard genome sequencing and annotation.</title>
        <authorList>
            <consortium name="The Broad Institute Genomics Platform"/>
            <consortium name="The Broad Institute Genome Sequencing Center for Infectious Disease"/>
            <person name="Wu L."/>
            <person name="Ma J."/>
        </authorList>
    </citation>
    <scope>NUCLEOTIDE SEQUENCE [LARGE SCALE GENOMIC DNA]</scope>
    <source>
        <strain evidence="3">CCUG 61889</strain>
    </source>
</reference>
<name>A0ABV8B7X8_9BACI</name>